<keyword evidence="7" id="KW-1185">Reference proteome</keyword>
<dbReference type="SUPFAM" id="SSF144232">
    <property type="entry name" value="HIT/MYND zinc finger-like"/>
    <property type="match status" value="1"/>
</dbReference>
<evidence type="ECO:0000259" key="5">
    <source>
        <dbReference type="PROSITE" id="PS50865"/>
    </source>
</evidence>
<dbReference type="Gene3D" id="6.10.140.2220">
    <property type="match status" value="1"/>
</dbReference>
<evidence type="ECO:0000256" key="1">
    <source>
        <dbReference type="ARBA" id="ARBA00022723"/>
    </source>
</evidence>
<feature type="domain" description="MYND-type" evidence="5">
    <location>
        <begin position="188"/>
        <end position="230"/>
    </location>
</feature>
<dbReference type="GO" id="GO:0008270">
    <property type="term" value="F:zinc ion binding"/>
    <property type="evidence" value="ECO:0007669"/>
    <property type="project" value="UniProtKB-KW"/>
</dbReference>
<dbReference type="OrthoDB" id="341421at2759"/>
<evidence type="ECO:0000313" key="6">
    <source>
        <dbReference type="EMBL" id="KXH34057.1"/>
    </source>
</evidence>
<dbReference type="InterPro" id="IPR002893">
    <property type="entry name" value="Znf_MYND"/>
</dbReference>
<evidence type="ECO:0000256" key="3">
    <source>
        <dbReference type="ARBA" id="ARBA00022833"/>
    </source>
</evidence>
<dbReference type="Pfam" id="PF01753">
    <property type="entry name" value="zf-MYND"/>
    <property type="match status" value="1"/>
</dbReference>
<accession>A0A135SE17</accession>
<dbReference type="EMBL" id="JFBX01000594">
    <property type="protein sequence ID" value="KXH34057.1"/>
    <property type="molecule type" value="Genomic_DNA"/>
</dbReference>
<organism evidence="6 7">
    <name type="scientific">Colletotrichum simmondsii</name>
    <dbReference type="NCBI Taxonomy" id="703756"/>
    <lineage>
        <taxon>Eukaryota</taxon>
        <taxon>Fungi</taxon>
        <taxon>Dikarya</taxon>
        <taxon>Ascomycota</taxon>
        <taxon>Pezizomycotina</taxon>
        <taxon>Sordariomycetes</taxon>
        <taxon>Hypocreomycetidae</taxon>
        <taxon>Glomerellales</taxon>
        <taxon>Glomerellaceae</taxon>
        <taxon>Colletotrichum</taxon>
        <taxon>Colletotrichum acutatum species complex</taxon>
    </lineage>
</organism>
<sequence>MGRWGFRMLSCPPLSYSLLINDTSGLFEGDEDLDIVAAIRKTFGDGPEKLDLYLMINKTDMVAPVETREFYQTEEHAQFLRGFVTEIRGRLDSGVGDELFKKYRALEHEHQGQYRTIVVGALMMRAGAKIKADDMQHLRDLVPKIPCQYRFALPMRDFGFRDPGKAQFLAALNNYQPGTPRDFHEPSCFHCGKIHADHGINLKKCGHCQAAWYCGIDCQRTHRKIHKASCKAIWEKVLANV</sequence>
<evidence type="ECO:0000256" key="4">
    <source>
        <dbReference type="PROSITE-ProRule" id="PRU00134"/>
    </source>
</evidence>
<keyword evidence="3" id="KW-0862">Zinc</keyword>
<comment type="caution">
    <text evidence="6">The sequence shown here is derived from an EMBL/GenBank/DDBJ whole genome shotgun (WGS) entry which is preliminary data.</text>
</comment>
<dbReference type="PROSITE" id="PS50865">
    <property type="entry name" value="ZF_MYND_2"/>
    <property type="match status" value="1"/>
</dbReference>
<evidence type="ECO:0000256" key="2">
    <source>
        <dbReference type="ARBA" id="ARBA00022771"/>
    </source>
</evidence>
<protein>
    <recommendedName>
        <fullName evidence="5">MYND-type domain-containing protein</fullName>
    </recommendedName>
</protein>
<evidence type="ECO:0000313" key="7">
    <source>
        <dbReference type="Proteomes" id="UP000070328"/>
    </source>
</evidence>
<dbReference type="Proteomes" id="UP000070328">
    <property type="component" value="Unassembled WGS sequence"/>
</dbReference>
<name>A0A135SE17_9PEZI</name>
<gene>
    <name evidence="6" type="ORF">CSIM01_02392</name>
</gene>
<keyword evidence="1" id="KW-0479">Metal-binding</keyword>
<dbReference type="AlphaFoldDB" id="A0A135SE17"/>
<keyword evidence="2 4" id="KW-0863">Zinc-finger</keyword>
<proteinExistence type="predicted"/>
<reference evidence="6 7" key="1">
    <citation type="submission" date="2014-02" db="EMBL/GenBank/DDBJ databases">
        <title>The genome sequence of Colletotrichum simmondsii CBS122122.</title>
        <authorList>
            <person name="Baroncelli R."/>
            <person name="Thon M.R."/>
        </authorList>
    </citation>
    <scope>NUCLEOTIDE SEQUENCE [LARGE SCALE GENOMIC DNA]</scope>
    <source>
        <strain evidence="6 7">CBS122122</strain>
    </source>
</reference>